<dbReference type="AlphaFoldDB" id="A0A424WIY5"/>
<dbReference type="CDD" id="cd07572">
    <property type="entry name" value="nit"/>
    <property type="match status" value="1"/>
</dbReference>
<sequence length="272" mass="29847">MKISVIQMNSVSDKAANLALAERLTRAAVMQDAPDMVVFPEHFDWAGGSVADKVAAGEAHADGPAYRLCARMATEYGIYVHSGSFYEKVPGEDRVYNTTVVFDPHGKEIARYRKIHMFDIFTPDGLRYGESDAVAAGSEVSTVDVGDFRLGLAICYDLRFPELFQRLAGMGANVIVLPAAFTLQTGKDHWEVLCRARAIETQSYVVACGSHGPFTQNGETRYTYGHSMIVDPWGHVIAKCSDGDGFVTARLDTGLINQVRKQIPLAKHKVLQ</sequence>
<dbReference type="PANTHER" id="PTHR23088:SF27">
    <property type="entry name" value="DEAMINATED GLUTATHIONE AMIDASE"/>
    <property type="match status" value="1"/>
</dbReference>
<reference evidence="4 5" key="1">
    <citation type="submission" date="2018-08" db="EMBL/GenBank/DDBJ databases">
        <title>Achromobacter xylosoxidans Genome sequencing and assembly.</title>
        <authorList>
            <person name="Wang R."/>
            <person name="Rensing C."/>
            <person name="Li Y."/>
        </authorList>
    </citation>
    <scope>NUCLEOTIDE SEQUENCE [LARGE SCALE GENOMIC DNA]</scope>
    <source>
        <strain evidence="4 5">GD003A</strain>
    </source>
</reference>
<feature type="domain" description="CN hydrolase" evidence="3">
    <location>
        <begin position="1"/>
        <end position="253"/>
    </location>
</feature>
<dbReference type="SUPFAM" id="SSF56317">
    <property type="entry name" value="Carbon-nitrogen hydrolase"/>
    <property type="match status" value="1"/>
</dbReference>
<dbReference type="Pfam" id="PF00795">
    <property type="entry name" value="CN_hydrolase"/>
    <property type="match status" value="1"/>
</dbReference>
<keyword evidence="2 4" id="KW-0378">Hydrolase</keyword>
<dbReference type="OrthoDB" id="9811121at2"/>
<proteinExistence type="inferred from homology"/>
<name>A0A424WIY5_ALCXX</name>
<organism evidence="4 5">
    <name type="scientific">Alcaligenes xylosoxydans xylosoxydans</name>
    <name type="common">Achromobacter xylosoxidans</name>
    <dbReference type="NCBI Taxonomy" id="85698"/>
    <lineage>
        <taxon>Bacteria</taxon>
        <taxon>Pseudomonadati</taxon>
        <taxon>Pseudomonadota</taxon>
        <taxon>Betaproteobacteria</taxon>
        <taxon>Burkholderiales</taxon>
        <taxon>Alcaligenaceae</taxon>
        <taxon>Achromobacter</taxon>
    </lineage>
</organism>
<evidence type="ECO:0000256" key="2">
    <source>
        <dbReference type="ARBA" id="ARBA00022801"/>
    </source>
</evidence>
<dbReference type="GO" id="GO:0016811">
    <property type="term" value="F:hydrolase activity, acting on carbon-nitrogen (but not peptide) bonds, in linear amides"/>
    <property type="evidence" value="ECO:0007669"/>
    <property type="project" value="InterPro"/>
</dbReference>
<evidence type="ECO:0000313" key="5">
    <source>
        <dbReference type="Proteomes" id="UP000285324"/>
    </source>
</evidence>
<evidence type="ECO:0000259" key="3">
    <source>
        <dbReference type="PROSITE" id="PS50263"/>
    </source>
</evidence>
<dbReference type="InterPro" id="IPR045254">
    <property type="entry name" value="Nit1/2_C-N_Hydrolase"/>
</dbReference>
<dbReference type="InterPro" id="IPR036526">
    <property type="entry name" value="C-N_Hydrolase_sf"/>
</dbReference>
<dbReference type="InterPro" id="IPR003010">
    <property type="entry name" value="C-N_Hydrolase"/>
</dbReference>
<dbReference type="PROSITE" id="PS50263">
    <property type="entry name" value="CN_HYDROLASE"/>
    <property type="match status" value="1"/>
</dbReference>
<evidence type="ECO:0000256" key="1">
    <source>
        <dbReference type="ARBA" id="ARBA00010613"/>
    </source>
</evidence>
<comment type="caution">
    <text evidence="4">The sequence shown here is derived from an EMBL/GenBank/DDBJ whole genome shotgun (WGS) entry which is preliminary data.</text>
</comment>
<dbReference type="EMBL" id="QVXO01000003">
    <property type="protein sequence ID" value="RPJ93261.1"/>
    <property type="molecule type" value="Genomic_DNA"/>
</dbReference>
<evidence type="ECO:0000313" key="4">
    <source>
        <dbReference type="EMBL" id="RPJ93261.1"/>
    </source>
</evidence>
<dbReference type="GeneID" id="92908540"/>
<comment type="similarity">
    <text evidence="1">Belongs to the carbon-nitrogen hydrolase superfamily. NIT1/NIT2 family.</text>
</comment>
<dbReference type="Proteomes" id="UP000285324">
    <property type="component" value="Unassembled WGS sequence"/>
</dbReference>
<protein>
    <submittedName>
        <fullName evidence="4">Carbon-nitrogen hydrolase family protein</fullName>
    </submittedName>
</protein>
<dbReference type="RefSeq" id="WP_006220099.1">
    <property type="nucleotide sequence ID" value="NZ_CP061008.1"/>
</dbReference>
<gene>
    <name evidence="4" type="ORF">DY367_02720</name>
</gene>
<dbReference type="PROSITE" id="PS01227">
    <property type="entry name" value="UPF0012"/>
    <property type="match status" value="1"/>
</dbReference>
<dbReference type="Gene3D" id="3.60.110.10">
    <property type="entry name" value="Carbon-nitrogen hydrolase"/>
    <property type="match status" value="1"/>
</dbReference>
<dbReference type="InterPro" id="IPR001110">
    <property type="entry name" value="UPF0012_CS"/>
</dbReference>
<accession>A0A424WIY5</accession>
<dbReference type="PANTHER" id="PTHR23088">
    <property type="entry name" value="NITRILASE-RELATED"/>
    <property type="match status" value="1"/>
</dbReference>